<evidence type="ECO:0000256" key="1">
    <source>
        <dbReference type="ARBA" id="ARBA00022581"/>
    </source>
</evidence>
<keyword evidence="5" id="KW-1185">Reference proteome</keyword>
<proteinExistence type="predicted"/>
<evidence type="ECO:0000313" key="4">
    <source>
        <dbReference type="EMBL" id="PNY82380.1"/>
    </source>
</evidence>
<feature type="signal peptide" evidence="3">
    <location>
        <begin position="1"/>
        <end position="24"/>
    </location>
</feature>
<reference evidence="4 5" key="1">
    <citation type="submission" date="2018-01" db="EMBL/GenBank/DDBJ databases">
        <title>Deinococcus koreensis sp. nov., a radiation-resistant bacterium isolated from river water.</title>
        <authorList>
            <person name="Choi A."/>
        </authorList>
    </citation>
    <scope>NUCLEOTIDE SEQUENCE [LARGE SCALE GENOMIC DNA]</scope>
    <source>
        <strain evidence="4 5">SJW1-2</strain>
    </source>
</reference>
<feature type="compositionally biased region" description="Pro residues" evidence="2">
    <location>
        <begin position="288"/>
        <end position="353"/>
    </location>
</feature>
<name>A0A2K3V0R6_9DEIO</name>
<dbReference type="OrthoDB" id="28717at2"/>
<gene>
    <name evidence="4" type="ORF">CVO96_14370</name>
</gene>
<sequence>MNARRFTSSFIALGLSLALGRALAQPPVIVVSSPGADLALPLSSVGSQLAWAPGPDDYRLVVGSNAPVRLEVYSPDINRADYAARRTPETYYGDELYGSQVYGGKRLGTAFVLRDEAGGEVARRAFGAGTAHRTVALFEGPLRPGRYALGVTSVGDGKNAFALRVSGGARVEASQFTVSTRNKFGQDQLVAFFDLTQTQVGGTLKLLNYDADGPRELELYAVSPQGERRALKVSGSNAWAEDRIEVTPQLLGRWKIVARVLKTTGQFSNAFTFRLRLDEAPVQAVIPTPAPATPPAAEPPPAAPPAQPAAPEPTPPEPAPPEAAPEPPPAEAAPEPVPAPEPAPPPAPAPAAPPAAETPAPAPPAAPVPAPATVRESEVTVYGRLEAIPGTTLAVIVDGLPEGAALVPGSSRLIRDPELDAQTRPTRAWVPDGTEEALPDPVEQGGRLFWVIRAGQSRTFGVAYTLAHTGAIALPARPGLVLGLPSARPVGAARVPGLPETPPLDPASELEAALGVGDLRQLAGEGDLVAALIAAQPLSPNVPSPDTAVTYGPATTLRLTPLRITSDPADAPTLLVEALDAGGQPANDPYVTLSVVPEPVTPDAAPLESGYQVRMVGGQGRVRLSTPGPDPRRAATLDVVRAEARVTNETGTVTSSTRFKLSEVWVRNPAPQETAVEGSPRPAFGVGAVGLELGYAPSSSPAFSVSGSAQGYFRLPVFGDAQLTVAANQQATYSGGVLTASGDLLPPARPFERFPLTGDASVPGSDASSADGFYARLERGPNSLTYGRVNPGFRGLLSRYDPPTQGLQARGAAGGASGTAFAALVPVADQTYRVQGDGTALYLLPNAPVAGGSEQLRVLVFDRDAPSLKLSERVLERGRDYTLDLQSGAVLLSRPLLARDAGGHPQFLAAAYASESASVARELRGGAQVSYESGGFKVTGTALRFSAAASPLFGVAAEYVRGGLGQSLNLGIEGAYSGGFGVAAQARYASGRTQIQASVQQRGVGFTDPDAVAPAQPGRSARLDARVGLTDTLSLQGNATLEQNLAAGSGTASAGAELRNDFSAFSAGLGLAGRWAWGAVNAADLYATASVDVPLRPFGVSARQRVGLTAGTASDTLLQASYALTPSLSLTASELLSYGGALTQLRSQAFFGVSGRFVNAQLLRRRAGAPETPDTFGTTNVSAGYELDTLGAQAGRFRVGLDTDVPLTETLSAQLAAEVDTTARSSVAVGLNYARGNTRASGRAEFSVSGGGVKQVYTASAALQLSPDVVISPSGEYAVLEDGTRGSRFSLAAAWRGERWSLLTNNVLRGGFYGDLLEGELRASYQQGERLFIRPGAAYRLTGGVFTGQLGLGATYYVTNIFGVGGNVAYLYQPATGTGQLALGAELSARLAPGLVASAGVNVRGFSGLGSTSKTEPGYYLRLDYLFDETLFRK</sequence>
<dbReference type="PANTHER" id="PTHR13037">
    <property type="entry name" value="FORMIN"/>
    <property type="match status" value="1"/>
</dbReference>
<feature type="chain" id="PRO_5014421309" evidence="3">
    <location>
        <begin position="25"/>
        <end position="1434"/>
    </location>
</feature>
<keyword evidence="3" id="KW-0732">Signal</keyword>
<protein>
    <submittedName>
        <fullName evidence="4">Uncharacterized protein</fullName>
    </submittedName>
</protein>
<evidence type="ECO:0000313" key="5">
    <source>
        <dbReference type="Proteomes" id="UP000236379"/>
    </source>
</evidence>
<feature type="region of interest" description="Disordered" evidence="2">
    <location>
        <begin position="286"/>
        <end position="371"/>
    </location>
</feature>
<dbReference type="PANTHER" id="PTHR13037:SF24">
    <property type="entry name" value="POLYCOMB PROTEIN PCL-RELATED"/>
    <property type="match status" value="1"/>
</dbReference>
<dbReference type="RefSeq" id="WP_103312814.1">
    <property type="nucleotide sequence ID" value="NZ_PPPD01000001.1"/>
</dbReference>
<comment type="caution">
    <text evidence="4">The sequence shown here is derived from an EMBL/GenBank/DDBJ whole genome shotgun (WGS) entry which is preliminary data.</text>
</comment>
<dbReference type="Proteomes" id="UP000236379">
    <property type="component" value="Unassembled WGS sequence"/>
</dbReference>
<evidence type="ECO:0000256" key="3">
    <source>
        <dbReference type="SAM" id="SignalP"/>
    </source>
</evidence>
<feature type="compositionally biased region" description="Pro residues" evidence="2">
    <location>
        <begin position="360"/>
        <end position="370"/>
    </location>
</feature>
<accession>A0A2K3V0R6</accession>
<keyword evidence="1" id="KW-0945">Host-virus interaction</keyword>
<dbReference type="EMBL" id="PPPD01000001">
    <property type="protein sequence ID" value="PNY82380.1"/>
    <property type="molecule type" value="Genomic_DNA"/>
</dbReference>
<organism evidence="4 5">
    <name type="scientific">Deinococcus koreensis</name>
    <dbReference type="NCBI Taxonomy" id="2054903"/>
    <lineage>
        <taxon>Bacteria</taxon>
        <taxon>Thermotogati</taxon>
        <taxon>Deinococcota</taxon>
        <taxon>Deinococci</taxon>
        <taxon>Deinococcales</taxon>
        <taxon>Deinococcaceae</taxon>
        <taxon>Deinococcus</taxon>
    </lineage>
</organism>
<evidence type="ECO:0000256" key="2">
    <source>
        <dbReference type="SAM" id="MobiDB-lite"/>
    </source>
</evidence>